<keyword evidence="1" id="KW-0472">Membrane</keyword>
<proteinExistence type="predicted"/>
<name>A0A8J2YEX5_9RHOB</name>
<comment type="caution">
    <text evidence="2">The sequence shown here is derived from an EMBL/GenBank/DDBJ whole genome shotgun (WGS) entry which is preliminary data.</text>
</comment>
<sequence length="170" mass="19567">MDDDKHQKGPAEQLLFAAEIRPHRSLTPTGFKRLMMAVALLSAIASLPFYMMGAWPVVGFFGLDVLLLWLAFRWSYRTARAREEVSVTALELFVRKISHWGDVSEWRFNPLWVRLKREEDEDYGLMRLAILERNRSLDVGGFLSPPERADFAEAFAKALAEARRGPRYGH</sequence>
<feature type="transmembrane region" description="Helical" evidence="1">
    <location>
        <begin position="57"/>
        <end position="76"/>
    </location>
</feature>
<protein>
    <submittedName>
        <fullName evidence="2">Membrane protein</fullName>
    </submittedName>
</protein>
<dbReference type="Pfam" id="PF10003">
    <property type="entry name" value="DUF2244"/>
    <property type="match status" value="1"/>
</dbReference>
<dbReference type="InterPro" id="IPR019253">
    <property type="entry name" value="DUF2244_TM"/>
</dbReference>
<dbReference type="Proteomes" id="UP000602745">
    <property type="component" value="Unassembled WGS sequence"/>
</dbReference>
<dbReference type="RefSeq" id="WP_188408012.1">
    <property type="nucleotide sequence ID" value="NZ_BMCP01000001.1"/>
</dbReference>
<evidence type="ECO:0000256" key="1">
    <source>
        <dbReference type="SAM" id="Phobius"/>
    </source>
</evidence>
<reference evidence="2" key="2">
    <citation type="submission" date="2020-09" db="EMBL/GenBank/DDBJ databases">
        <authorList>
            <person name="Sun Q."/>
            <person name="Sedlacek I."/>
        </authorList>
    </citation>
    <scope>NUCLEOTIDE SEQUENCE</scope>
    <source>
        <strain evidence="2">CCM 7684</strain>
    </source>
</reference>
<dbReference type="PIRSF" id="PIRSF032162">
    <property type="entry name" value="UCP032162_imp"/>
    <property type="match status" value="1"/>
</dbReference>
<accession>A0A8J2YEX5</accession>
<keyword evidence="1" id="KW-1133">Transmembrane helix</keyword>
<dbReference type="EMBL" id="BMCP01000001">
    <property type="protein sequence ID" value="GGE29820.1"/>
    <property type="molecule type" value="Genomic_DNA"/>
</dbReference>
<dbReference type="InterPro" id="IPR016990">
    <property type="entry name" value="UCP032162_TM"/>
</dbReference>
<evidence type="ECO:0000313" key="3">
    <source>
        <dbReference type="Proteomes" id="UP000602745"/>
    </source>
</evidence>
<organism evidence="2 3">
    <name type="scientific">Agaricicola taiwanensis</name>
    <dbReference type="NCBI Taxonomy" id="591372"/>
    <lineage>
        <taxon>Bacteria</taxon>
        <taxon>Pseudomonadati</taxon>
        <taxon>Pseudomonadota</taxon>
        <taxon>Alphaproteobacteria</taxon>
        <taxon>Rhodobacterales</taxon>
        <taxon>Paracoccaceae</taxon>
        <taxon>Agaricicola</taxon>
    </lineage>
</organism>
<dbReference type="AlphaFoldDB" id="A0A8J2YEX5"/>
<evidence type="ECO:0000313" key="2">
    <source>
        <dbReference type="EMBL" id="GGE29820.1"/>
    </source>
</evidence>
<gene>
    <name evidence="2" type="ORF">GCM10007276_03830</name>
</gene>
<keyword evidence="3" id="KW-1185">Reference proteome</keyword>
<keyword evidence="1" id="KW-0812">Transmembrane</keyword>
<reference evidence="2" key="1">
    <citation type="journal article" date="2014" name="Int. J. Syst. Evol. Microbiol.">
        <title>Complete genome sequence of Corynebacterium casei LMG S-19264T (=DSM 44701T), isolated from a smear-ripened cheese.</title>
        <authorList>
            <consortium name="US DOE Joint Genome Institute (JGI-PGF)"/>
            <person name="Walter F."/>
            <person name="Albersmeier A."/>
            <person name="Kalinowski J."/>
            <person name="Ruckert C."/>
        </authorList>
    </citation>
    <scope>NUCLEOTIDE SEQUENCE</scope>
    <source>
        <strain evidence="2">CCM 7684</strain>
    </source>
</reference>